<accession>A0ABQ6JSX4</accession>
<dbReference type="EMBL" id="BSVA01000001">
    <property type="protein sequence ID" value="GMA91253.1"/>
    <property type="molecule type" value="Genomic_DNA"/>
</dbReference>
<gene>
    <name evidence="1" type="ORF">GCM10025869_17820</name>
</gene>
<evidence type="ECO:0000313" key="2">
    <source>
        <dbReference type="Proteomes" id="UP001157069"/>
    </source>
</evidence>
<evidence type="ECO:0000313" key="1">
    <source>
        <dbReference type="EMBL" id="GMA91253.1"/>
    </source>
</evidence>
<dbReference type="SUPFAM" id="SSF48239">
    <property type="entry name" value="Terpenoid cyclases/Protein prenyltransferases"/>
    <property type="match status" value="1"/>
</dbReference>
<dbReference type="InterPro" id="IPR008930">
    <property type="entry name" value="Terpenoid_cyclase/PrenylTrfase"/>
</dbReference>
<dbReference type="Gene3D" id="1.50.10.20">
    <property type="match status" value="1"/>
</dbReference>
<evidence type="ECO:0008006" key="3">
    <source>
        <dbReference type="Google" id="ProtNLM"/>
    </source>
</evidence>
<organism evidence="1 2">
    <name type="scientific">Homoserinibacter gongjuensis</name>
    <dbReference type="NCBI Taxonomy" id="1162968"/>
    <lineage>
        <taxon>Bacteria</taxon>
        <taxon>Bacillati</taxon>
        <taxon>Actinomycetota</taxon>
        <taxon>Actinomycetes</taxon>
        <taxon>Micrococcales</taxon>
        <taxon>Microbacteriaceae</taxon>
        <taxon>Homoserinibacter</taxon>
    </lineage>
</organism>
<sequence>MDTIDWLLDSDPAIRHQVLRDLTDASPDVVTAERSRVAREGWGAQLLALQDPEGTWDHGTYRPGWVDESRPFFSAWTATHFSVTLLRDFGVDPHDPGVRDAMNRVAENVRWDEVDGGELYFEQTTEACVAGVLLSNIVYFGFDAARALDSILADQQPDGGWNCEQNTAVSSFHPTICVLEGLLAWEHAADPADPQRSRVREARIRGEEYLLARRLLRRLSTGGFVDPRFTMTTFPTRWHYDVLRALEYFRRARPEGDERLLEAVELVRGKADAEGRWPLENELDGPTWFSMGSGRALRVAG</sequence>
<name>A0ABQ6JSX4_9MICO</name>
<dbReference type="RefSeq" id="WP_348533838.1">
    <property type="nucleotide sequence ID" value="NZ_BSVA01000001.1"/>
</dbReference>
<reference evidence="2" key="1">
    <citation type="journal article" date="2019" name="Int. J. Syst. Evol. Microbiol.">
        <title>The Global Catalogue of Microorganisms (GCM) 10K type strain sequencing project: providing services to taxonomists for standard genome sequencing and annotation.</title>
        <authorList>
            <consortium name="The Broad Institute Genomics Platform"/>
            <consortium name="The Broad Institute Genome Sequencing Center for Infectious Disease"/>
            <person name="Wu L."/>
            <person name="Ma J."/>
        </authorList>
    </citation>
    <scope>NUCLEOTIDE SEQUENCE [LARGE SCALE GENOMIC DNA]</scope>
    <source>
        <strain evidence="2">NBRC 108755</strain>
    </source>
</reference>
<protein>
    <recommendedName>
        <fullName evidence="3">Squalene cyclase C-terminal domain-containing protein</fullName>
    </recommendedName>
</protein>
<comment type="caution">
    <text evidence="1">The sequence shown here is derived from an EMBL/GenBank/DDBJ whole genome shotgun (WGS) entry which is preliminary data.</text>
</comment>
<keyword evidence="2" id="KW-1185">Reference proteome</keyword>
<proteinExistence type="predicted"/>
<dbReference type="Proteomes" id="UP001157069">
    <property type="component" value="Unassembled WGS sequence"/>
</dbReference>